<dbReference type="Pfam" id="PF13843">
    <property type="entry name" value="DDE_Tnp_1_7"/>
    <property type="match status" value="1"/>
</dbReference>
<dbReference type="PANTHER" id="PTHR47272">
    <property type="entry name" value="DDE_TNP_1_7 DOMAIN-CONTAINING PROTEIN"/>
    <property type="match status" value="1"/>
</dbReference>
<keyword evidence="4" id="KW-1185">Reference proteome</keyword>
<dbReference type="EnsemblMetazoa" id="XM_038016935.1">
    <property type="protein sequence ID" value="XP_037872863.1"/>
    <property type="gene ID" value="LOC105841589"/>
</dbReference>
<evidence type="ECO:0000259" key="2">
    <source>
        <dbReference type="Pfam" id="PF13843"/>
    </source>
</evidence>
<dbReference type="Proteomes" id="UP000005204">
    <property type="component" value="Unassembled WGS sequence"/>
</dbReference>
<evidence type="ECO:0000313" key="4">
    <source>
        <dbReference type="Proteomes" id="UP000005204"/>
    </source>
</evidence>
<dbReference type="InterPro" id="IPR029526">
    <property type="entry name" value="PGBD"/>
</dbReference>
<reference evidence="3" key="2">
    <citation type="submission" date="2022-06" db="UniProtKB">
        <authorList>
            <consortium name="EnsemblMetazoa"/>
        </authorList>
    </citation>
    <scope>IDENTIFICATION</scope>
    <source>
        <strain evidence="3">p50T (Dazao)</strain>
    </source>
</reference>
<reference evidence="4" key="1">
    <citation type="journal article" date="2008" name="Insect Biochem. Mol. Biol.">
        <title>The genome of a lepidopteran model insect, the silkworm Bombyx mori.</title>
        <authorList>
            <consortium name="International Silkworm Genome Consortium"/>
        </authorList>
    </citation>
    <scope>NUCLEOTIDE SEQUENCE [LARGE SCALE GENOMIC DNA]</scope>
    <source>
        <strain evidence="4">p50T</strain>
    </source>
</reference>
<protein>
    <recommendedName>
        <fullName evidence="2">PiggyBac transposable element-derived protein domain-containing protein</fullName>
    </recommendedName>
</protein>
<feature type="region of interest" description="Disordered" evidence="1">
    <location>
        <begin position="526"/>
        <end position="571"/>
    </location>
</feature>
<evidence type="ECO:0000256" key="1">
    <source>
        <dbReference type="SAM" id="MobiDB-lite"/>
    </source>
</evidence>
<accession>A0A8R2R3P5</accession>
<sequence length="616" mass="71041">MSKRLAEQDIENILSVLENGDISEDEESIGDENDIDYYSNVQDLIQDLEDAEEDQYNANPDVPIEEDHLPDEFSVPGPSLSRPLSGVIGAAALRQRSRQLIWKKGNLEFSEDRISFTGNIDLSPEFAQLETPFQYFTLFLNDDILVKIVNETNLYITQKGISNCPPVNVKEIRQFLGIIIFMSVYHFPNVRSYWGKYGFKHIMETMTLNRFGKLRSVIHFNDNSLHKPVGHPNHDRLHKIRPVEAHLNKLFLSVAPFEQRLSLDEQMCSTKVAHFMKQYLPNKPHKWGFKLYVLCSLSGYAHNFEIYSGKQNIQYSSDEPDLGVVGNTVIRLCRSVPRRMNHIIYFDNFYSSIPLLYYLHTQGIYALGTIQRNRLGKTCKLPVVKEFMKDSVPRGSYEELVADYEGVDISVTCWKDNKLVTLVSTYVGSEPAETVSRFDKKQKKKVSVACPKIVKDYNAHMGGVDLMDSYLGRYKIRIKSRKWYIRLFYHMIDMSVINSWVLYKKHHPNMTLGDYRSDLAETLCNYKKNTEPKRGRPSSSNIDREIEAKRHRGPMKPVPPRDVRTDGLGHNEKRCTSKSRCKLPGCKGFSRTECTKCKVALCHTKNRNCFAVFHSK</sequence>
<dbReference type="PANTHER" id="PTHR47272:SF1">
    <property type="entry name" value="PIGGYBAC TRANSPOSABLE ELEMENT-DERIVED PROTEIN 3-LIKE"/>
    <property type="match status" value="1"/>
</dbReference>
<name>A0A8R2R3P5_BOMMO</name>
<feature type="compositionally biased region" description="Basic and acidic residues" evidence="1">
    <location>
        <begin position="559"/>
        <end position="571"/>
    </location>
</feature>
<proteinExistence type="predicted"/>
<organism evidence="3 4">
    <name type="scientific">Bombyx mori</name>
    <name type="common">Silk moth</name>
    <dbReference type="NCBI Taxonomy" id="7091"/>
    <lineage>
        <taxon>Eukaryota</taxon>
        <taxon>Metazoa</taxon>
        <taxon>Ecdysozoa</taxon>
        <taxon>Arthropoda</taxon>
        <taxon>Hexapoda</taxon>
        <taxon>Insecta</taxon>
        <taxon>Pterygota</taxon>
        <taxon>Neoptera</taxon>
        <taxon>Endopterygota</taxon>
        <taxon>Lepidoptera</taxon>
        <taxon>Glossata</taxon>
        <taxon>Ditrysia</taxon>
        <taxon>Bombycoidea</taxon>
        <taxon>Bombycidae</taxon>
        <taxon>Bombycinae</taxon>
        <taxon>Bombyx</taxon>
    </lineage>
</organism>
<evidence type="ECO:0000313" key="3">
    <source>
        <dbReference type="EnsemblMetazoa" id="XP_037872863.1"/>
    </source>
</evidence>
<feature type="domain" description="PiggyBac transposable element-derived protein" evidence="2">
    <location>
        <begin position="131"/>
        <end position="500"/>
    </location>
</feature>
<dbReference type="AlphaFoldDB" id="A0A8R2R3P5"/>